<dbReference type="GeneID" id="93577384"/>
<protein>
    <submittedName>
        <fullName evidence="2">Uncharacterized protein</fullName>
    </submittedName>
</protein>
<proteinExistence type="predicted"/>
<organism evidence="2 3">
    <name type="scientific">Aspergillus brasiliensis (strain CBS 101740 / IMI 381727 / IBT 21946)</name>
    <dbReference type="NCBI Taxonomy" id="767769"/>
    <lineage>
        <taxon>Eukaryota</taxon>
        <taxon>Fungi</taxon>
        <taxon>Dikarya</taxon>
        <taxon>Ascomycota</taxon>
        <taxon>Pezizomycotina</taxon>
        <taxon>Eurotiomycetes</taxon>
        <taxon>Eurotiomycetidae</taxon>
        <taxon>Eurotiales</taxon>
        <taxon>Aspergillaceae</taxon>
        <taxon>Aspergillus</taxon>
        <taxon>Aspergillus subgen. Circumdati</taxon>
    </lineage>
</organism>
<evidence type="ECO:0000313" key="3">
    <source>
        <dbReference type="Proteomes" id="UP000184499"/>
    </source>
</evidence>
<accession>A0A1L9U378</accession>
<keyword evidence="1" id="KW-0732">Signal</keyword>
<sequence length="90" mass="10438">MFSLFIFLFYMYIPTLTKHISRMSLNGRNTRSVDIGLTRVMVRGCFYSSRKDKIGACYLSDLLMVMLEGTHSGYVRSYAYPVRISIVHKI</sequence>
<dbReference type="VEuPathDB" id="FungiDB:ASPBRDRAFT_429371"/>
<keyword evidence="3" id="KW-1185">Reference proteome</keyword>
<dbReference type="AlphaFoldDB" id="A0A1L9U378"/>
<reference evidence="3" key="1">
    <citation type="journal article" date="2017" name="Genome Biol.">
        <title>Comparative genomics reveals high biological diversity and specific adaptations in the industrially and medically important fungal genus Aspergillus.</title>
        <authorList>
            <person name="de Vries R.P."/>
            <person name="Riley R."/>
            <person name="Wiebenga A."/>
            <person name="Aguilar-Osorio G."/>
            <person name="Amillis S."/>
            <person name="Uchima C.A."/>
            <person name="Anderluh G."/>
            <person name="Asadollahi M."/>
            <person name="Askin M."/>
            <person name="Barry K."/>
            <person name="Battaglia E."/>
            <person name="Bayram O."/>
            <person name="Benocci T."/>
            <person name="Braus-Stromeyer S.A."/>
            <person name="Caldana C."/>
            <person name="Canovas D."/>
            <person name="Cerqueira G.C."/>
            <person name="Chen F."/>
            <person name="Chen W."/>
            <person name="Choi C."/>
            <person name="Clum A."/>
            <person name="Dos Santos R.A."/>
            <person name="Damasio A.R."/>
            <person name="Diallinas G."/>
            <person name="Emri T."/>
            <person name="Fekete E."/>
            <person name="Flipphi M."/>
            <person name="Freyberg S."/>
            <person name="Gallo A."/>
            <person name="Gournas C."/>
            <person name="Habgood R."/>
            <person name="Hainaut M."/>
            <person name="Harispe M.L."/>
            <person name="Henrissat B."/>
            <person name="Hilden K.S."/>
            <person name="Hope R."/>
            <person name="Hossain A."/>
            <person name="Karabika E."/>
            <person name="Karaffa L."/>
            <person name="Karanyi Z."/>
            <person name="Krasevec N."/>
            <person name="Kuo A."/>
            <person name="Kusch H."/>
            <person name="LaButti K."/>
            <person name="Lagendijk E.L."/>
            <person name="Lapidus A."/>
            <person name="Levasseur A."/>
            <person name="Lindquist E."/>
            <person name="Lipzen A."/>
            <person name="Logrieco A.F."/>
            <person name="MacCabe A."/>
            <person name="Maekelae M.R."/>
            <person name="Malavazi I."/>
            <person name="Melin P."/>
            <person name="Meyer V."/>
            <person name="Mielnichuk N."/>
            <person name="Miskei M."/>
            <person name="Molnar A.P."/>
            <person name="Mule G."/>
            <person name="Ngan C.Y."/>
            <person name="Orejas M."/>
            <person name="Orosz E."/>
            <person name="Ouedraogo J.P."/>
            <person name="Overkamp K.M."/>
            <person name="Park H.-S."/>
            <person name="Perrone G."/>
            <person name="Piumi F."/>
            <person name="Punt P.J."/>
            <person name="Ram A.F."/>
            <person name="Ramon A."/>
            <person name="Rauscher S."/>
            <person name="Record E."/>
            <person name="Riano-Pachon D.M."/>
            <person name="Robert V."/>
            <person name="Roehrig J."/>
            <person name="Ruller R."/>
            <person name="Salamov A."/>
            <person name="Salih N.S."/>
            <person name="Samson R.A."/>
            <person name="Sandor E."/>
            <person name="Sanguinetti M."/>
            <person name="Schuetze T."/>
            <person name="Sepcic K."/>
            <person name="Shelest E."/>
            <person name="Sherlock G."/>
            <person name="Sophianopoulou V."/>
            <person name="Squina F.M."/>
            <person name="Sun H."/>
            <person name="Susca A."/>
            <person name="Todd R.B."/>
            <person name="Tsang A."/>
            <person name="Unkles S.E."/>
            <person name="van de Wiele N."/>
            <person name="van Rossen-Uffink D."/>
            <person name="Oliveira J.V."/>
            <person name="Vesth T.C."/>
            <person name="Visser J."/>
            <person name="Yu J.-H."/>
            <person name="Zhou M."/>
            <person name="Andersen M.R."/>
            <person name="Archer D.B."/>
            <person name="Baker S.E."/>
            <person name="Benoit I."/>
            <person name="Brakhage A.A."/>
            <person name="Braus G.H."/>
            <person name="Fischer R."/>
            <person name="Frisvad J.C."/>
            <person name="Goldman G.H."/>
            <person name="Houbraken J."/>
            <person name="Oakley B."/>
            <person name="Pocsi I."/>
            <person name="Scazzocchio C."/>
            <person name="Seiboth B."/>
            <person name="vanKuyk P.A."/>
            <person name="Wortman J."/>
            <person name="Dyer P.S."/>
            <person name="Grigoriev I.V."/>
        </authorList>
    </citation>
    <scope>NUCLEOTIDE SEQUENCE [LARGE SCALE GENOMIC DNA]</scope>
    <source>
        <strain evidence="3">CBS 101740 / IMI 381727 / IBT 21946</strain>
    </source>
</reference>
<feature type="chain" id="PRO_5013109623" evidence="1">
    <location>
        <begin position="18"/>
        <end position="90"/>
    </location>
</feature>
<evidence type="ECO:0000256" key="1">
    <source>
        <dbReference type="SAM" id="SignalP"/>
    </source>
</evidence>
<dbReference type="RefSeq" id="XP_067473342.1">
    <property type="nucleotide sequence ID" value="XM_067624896.1"/>
</dbReference>
<dbReference type="Proteomes" id="UP000184499">
    <property type="component" value="Unassembled WGS sequence"/>
</dbReference>
<gene>
    <name evidence="2" type="ORF">ASPBRDRAFT_429371</name>
</gene>
<evidence type="ECO:0000313" key="2">
    <source>
        <dbReference type="EMBL" id="OJJ66092.1"/>
    </source>
</evidence>
<name>A0A1L9U378_ASPBC</name>
<dbReference type="EMBL" id="KV878701">
    <property type="protein sequence ID" value="OJJ66092.1"/>
    <property type="molecule type" value="Genomic_DNA"/>
</dbReference>
<feature type="signal peptide" evidence="1">
    <location>
        <begin position="1"/>
        <end position="17"/>
    </location>
</feature>